<dbReference type="ESTHER" id="9pezi-a0a136j0f6">
    <property type="family name" value="Fungal_carboxylesterase_lipase"/>
</dbReference>
<evidence type="ECO:0000256" key="1">
    <source>
        <dbReference type="ARBA" id="ARBA00005964"/>
    </source>
</evidence>
<dbReference type="STRING" id="196109.A0A136J0F6"/>
<dbReference type="PANTHER" id="PTHR11559">
    <property type="entry name" value="CARBOXYLESTERASE"/>
    <property type="match status" value="1"/>
</dbReference>
<comment type="similarity">
    <text evidence="1 3">Belongs to the type-B carboxylesterase/lipase family.</text>
</comment>
<dbReference type="EC" id="3.1.1.-" evidence="3"/>
<keyword evidence="6" id="KW-1185">Reference proteome</keyword>
<evidence type="ECO:0000313" key="5">
    <source>
        <dbReference type="EMBL" id="KXJ90658.1"/>
    </source>
</evidence>
<dbReference type="InterPro" id="IPR050309">
    <property type="entry name" value="Type-B_Carboxylest/Lipase"/>
</dbReference>
<dbReference type="Pfam" id="PF00135">
    <property type="entry name" value="COesterase"/>
    <property type="match status" value="1"/>
</dbReference>
<feature type="signal peptide" evidence="3">
    <location>
        <begin position="1"/>
        <end position="20"/>
    </location>
</feature>
<reference evidence="6" key="1">
    <citation type="submission" date="2016-02" db="EMBL/GenBank/DDBJ databases">
        <title>Draft genome sequence of Microdochium bolleyi, a fungal endophyte of beachgrass.</title>
        <authorList>
            <consortium name="DOE Joint Genome Institute"/>
            <person name="David A.S."/>
            <person name="May G."/>
            <person name="Haridas S."/>
            <person name="Lim J."/>
            <person name="Wang M."/>
            <person name="Labutti K."/>
            <person name="Lipzen A."/>
            <person name="Barry K."/>
            <person name="Grigoriev I.V."/>
        </authorList>
    </citation>
    <scope>NUCLEOTIDE SEQUENCE [LARGE SCALE GENOMIC DNA]</scope>
    <source>
        <strain evidence="6">J235TASD1</strain>
    </source>
</reference>
<dbReference type="InterPro" id="IPR019826">
    <property type="entry name" value="Carboxylesterase_B_AS"/>
</dbReference>
<accession>A0A136J0F6</accession>
<keyword evidence="2 3" id="KW-0378">Hydrolase</keyword>
<dbReference type="AlphaFoldDB" id="A0A136J0F6"/>
<dbReference type="OrthoDB" id="408631at2759"/>
<feature type="chain" id="PRO_5007230153" description="Carboxylic ester hydrolase" evidence="3">
    <location>
        <begin position="21"/>
        <end position="601"/>
    </location>
</feature>
<protein>
    <recommendedName>
        <fullName evidence="3">Carboxylic ester hydrolase</fullName>
        <ecNumber evidence="3">3.1.1.-</ecNumber>
    </recommendedName>
</protein>
<dbReference type="Proteomes" id="UP000070501">
    <property type="component" value="Unassembled WGS sequence"/>
</dbReference>
<evidence type="ECO:0000313" key="6">
    <source>
        <dbReference type="Proteomes" id="UP000070501"/>
    </source>
</evidence>
<feature type="domain" description="Carboxylesterase type B" evidence="4">
    <location>
        <begin position="46"/>
        <end position="547"/>
    </location>
</feature>
<dbReference type="PROSITE" id="PS00122">
    <property type="entry name" value="CARBOXYLESTERASE_B_1"/>
    <property type="match status" value="1"/>
</dbReference>
<organism evidence="5 6">
    <name type="scientific">Microdochium bolleyi</name>
    <dbReference type="NCBI Taxonomy" id="196109"/>
    <lineage>
        <taxon>Eukaryota</taxon>
        <taxon>Fungi</taxon>
        <taxon>Dikarya</taxon>
        <taxon>Ascomycota</taxon>
        <taxon>Pezizomycotina</taxon>
        <taxon>Sordariomycetes</taxon>
        <taxon>Xylariomycetidae</taxon>
        <taxon>Xylariales</taxon>
        <taxon>Microdochiaceae</taxon>
        <taxon>Microdochium</taxon>
    </lineage>
</organism>
<gene>
    <name evidence="5" type="ORF">Micbo1qcDRAFT_226644</name>
</gene>
<dbReference type="InterPro" id="IPR019819">
    <property type="entry name" value="Carboxylesterase_B_CS"/>
</dbReference>
<keyword evidence="3" id="KW-0732">Signal</keyword>
<dbReference type="InterPro" id="IPR002018">
    <property type="entry name" value="CarbesteraseB"/>
</dbReference>
<sequence>MRSSSFTAWLAALIVPRVACRATAGSRLPLVDLGYARYQGLHDVSSGLNVWKGIRYAAPPIGQLRWQKPQPPLDESAIGVIEATELPPLCPQAVAFGTPTEYGFNSGPGNEDCLYLNVYAPAGAKKLPVLVWIHGGGYSLFGARYDLSTWIKAGGRNFVAVEIQYRLGAFGFLASPEVHAKGQLNAGLLDQRLALGWVQLYIARFGGDPAHVTIAGESSGAGSVMHQALAHGGHDAGLFKNIYVSSPYLPPIYTSDDPVPMDHYQEFARLAGCPVTSPCASHGKDVFECLVSTDSSVLQNASNVVAATRGYFGSFAWLPVVDGTFINDSPVHQLSRGAVAGKRVLVGTNANEGVPLTNPRVSTKQQYEEFVRLQFPRLTARDRTNLATVYHIDEALAYGNCTIFDTTGDSGPTALVQSSMATGIQQAAFNIAAEATFHCPAQWLADAFDLRHGSVWKYQYSLTPSYHGADLSALFDLGPSTTSIAPSFRRALHSLLSAFVTGNRPAISAKIATGGQHNATAPTAEGQLLWPQYTRRSSVFLNLNTTGGEESPAFVTDTLTFVVRSGPGVVNNFRLADARTWEAGRAARCEFWKSVSERIPY</sequence>
<dbReference type="SUPFAM" id="SSF53474">
    <property type="entry name" value="alpha/beta-Hydrolases"/>
    <property type="match status" value="1"/>
</dbReference>
<dbReference type="EMBL" id="KQ964252">
    <property type="protein sequence ID" value="KXJ90658.1"/>
    <property type="molecule type" value="Genomic_DNA"/>
</dbReference>
<evidence type="ECO:0000259" key="4">
    <source>
        <dbReference type="Pfam" id="PF00135"/>
    </source>
</evidence>
<evidence type="ECO:0000256" key="3">
    <source>
        <dbReference type="RuleBase" id="RU361235"/>
    </source>
</evidence>
<dbReference type="InParanoid" id="A0A136J0F6"/>
<dbReference type="InterPro" id="IPR029058">
    <property type="entry name" value="AB_hydrolase_fold"/>
</dbReference>
<proteinExistence type="inferred from homology"/>
<evidence type="ECO:0000256" key="2">
    <source>
        <dbReference type="ARBA" id="ARBA00022801"/>
    </source>
</evidence>
<name>A0A136J0F6_9PEZI</name>
<dbReference type="PROSITE" id="PS00941">
    <property type="entry name" value="CARBOXYLESTERASE_B_2"/>
    <property type="match status" value="1"/>
</dbReference>
<dbReference type="Gene3D" id="3.40.50.1820">
    <property type="entry name" value="alpha/beta hydrolase"/>
    <property type="match status" value="1"/>
</dbReference>
<dbReference type="GO" id="GO:0016787">
    <property type="term" value="F:hydrolase activity"/>
    <property type="evidence" value="ECO:0007669"/>
    <property type="project" value="UniProtKB-KW"/>
</dbReference>